<comment type="cofactor">
    <cofactor evidence="9">
        <name>Mg(2+)</name>
        <dbReference type="ChEBI" id="CHEBI:18420"/>
    </cofactor>
</comment>
<keyword evidence="3 9" id="KW-0548">Nucleotidyltransferase</keyword>
<evidence type="ECO:0000313" key="11">
    <source>
        <dbReference type="EMBL" id="SHE60528.1"/>
    </source>
</evidence>
<dbReference type="Pfam" id="PF01467">
    <property type="entry name" value="CTP_transf_like"/>
    <property type="match status" value="1"/>
</dbReference>
<name>A0A1M4UV17_9CLOT</name>
<sequence length="160" mass="17888">MKIAVYPGSFDPITNGHLDIIKRGAKAFDKVIVAVMVNIDKKGLFHYEERVDLIKKLIKGLENVTVESHSGLLIDLMRDKNATIILKGLRSVADFEYEMQMALINKKLDPKIDTVFMMTNTEYSYISSSAVKQIAKFGGSIEGLVPEEIIPDVISKIKSQ</sequence>
<dbReference type="Proteomes" id="UP000184035">
    <property type="component" value="Unassembled WGS sequence"/>
</dbReference>
<feature type="binding site" evidence="9">
    <location>
        <begin position="9"/>
        <end position="10"/>
    </location>
    <ligand>
        <name>ATP</name>
        <dbReference type="ChEBI" id="CHEBI:30616"/>
    </ligand>
</feature>
<evidence type="ECO:0000313" key="12">
    <source>
        <dbReference type="Proteomes" id="UP000184035"/>
    </source>
</evidence>
<feature type="binding site" evidence="9">
    <location>
        <position position="17"/>
    </location>
    <ligand>
        <name>ATP</name>
        <dbReference type="ChEBI" id="CHEBI:30616"/>
    </ligand>
</feature>
<comment type="catalytic activity">
    <reaction evidence="8 9">
        <text>(R)-4'-phosphopantetheine + ATP + H(+) = 3'-dephospho-CoA + diphosphate</text>
        <dbReference type="Rhea" id="RHEA:19801"/>
        <dbReference type="ChEBI" id="CHEBI:15378"/>
        <dbReference type="ChEBI" id="CHEBI:30616"/>
        <dbReference type="ChEBI" id="CHEBI:33019"/>
        <dbReference type="ChEBI" id="CHEBI:57328"/>
        <dbReference type="ChEBI" id="CHEBI:61723"/>
        <dbReference type="EC" id="2.7.7.3"/>
    </reaction>
</comment>
<dbReference type="NCBIfam" id="TIGR01510">
    <property type="entry name" value="coaD_prev_kdtB"/>
    <property type="match status" value="1"/>
</dbReference>
<feature type="binding site" evidence="9">
    <location>
        <position position="73"/>
    </location>
    <ligand>
        <name>substrate</name>
    </ligand>
</feature>
<organism evidence="11 12">
    <name type="scientific">Clostridium fallax</name>
    <dbReference type="NCBI Taxonomy" id="1533"/>
    <lineage>
        <taxon>Bacteria</taxon>
        <taxon>Bacillati</taxon>
        <taxon>Bacillota</taxon>
        <taxon>Clostridia</taxon>
        <taxon>Eubacteriales</taxon>
        <taxon>Clostridiaceae</taxon>
        <taxon>Clostridium</taxon>
    </lineage>
</organism>
<gene>
    <name evidence="9" type="primary">coaD</name>
    <name evidence="11" type="ORF">SAMN05443638_10617</name>
</gene>
<feature type="binding site" evidence="9">
    <location>
        <begin position="123"/>
        <end position="129"/>
    </location>
    <ligand>
        <name>ATP</name>
        <dbReference type="ChEBI" id="CHEBI:30616"/>
    </ligand>
</feature>
<keyword evidence="1 9" id="KW-0963">Cytoplasm</keyword>
<dbReference type="SUPFAM" id="SSF52374">
    <property type="entry name" value="Nucleotidylyl transferase"/>
    <property type="match status" value="1"/>
</dbReference>
<evidence type="ECO:0000256" key="1">
    <source>
        <dbReference type="ARBA" id="ARBA00022490"/>
    </source>
</evidence>
<dbReference type="CDD" id="cd02163">
    <property type="entry name" value="PPAT"/>
    <property type="match status" value="1"/>
</dbReference>
<dbReference type="GO" id="GO:0005524">
    <property type="term" value="F:ATP binding"/>
    <property type="evidence" value="ECO:0007669"/>
    <property type="project" value="UniProtKB-KW"/>
</dbReference>
<evidence type="ECO:0000256" key="6">
    <source>
        <dbReference type="ARBA" id="ARBA00022842"/>
    </source>
</evidence>
<dbReference type="HAMAP" id="MF_00151">
    <property type="entry name" value="PPAT_bact"/>
    <property type="match status" value="1"/>
</dbReference>
<dbReference type="InterPro" id="IPR014729">
    <property type="entry name" value="Rossmann-like_a/b/a_fold"/>
</dbReference>
<dbReference type="GO" id="GO:0015937">
    <property type="term" value="P:coenzyme A biosynthetic process"/>
    <property type="evidence" value="ECO:0007669"/>
    <property type="project" value="UniProtKB-UniRule"/>
</dbReference>
<dbReference type="OrthoDB" id="9806661at2"/>
<evidence type="ECO:0000256" key="9">
    <source>
        <dbReference type="HAMAP-Rule" id="MF_00151"/>
    </source>
</evidence>
<keyword evidence="4 9" id="KW-0547">Nucleotide-binding</keyword>
<feature type="binding site" evidence="9">
    <location>
        <begin position="88"/>
        <end position="90"/>
    </location>
    <ligand>
        <name>ATP</name>
        <dbReference type="ChEBI" id="CHEBI:30616"/>
    </ligand>
</feature>
<dbReference type="PANTHER" id="PTHR21342:SF1">
    <property type="entry name" value="PHOSPHOPANTETHEINE ADENYLYLTRANSFERASE"/>
    <property type="match status" value="1"/>
</dbReference>
<evidence type="ECO:0000256" key="3">
    <source>
        <dbReference type="ARBA" id="ARBA00022695"/>
    </source>
</evidence>
<comment type="function">
    <text evidence="9">Reversibly transfers an adenylyl group from ATP to 4'-phosphopantetheine, yielding dephospho-CoA (dPCoA) and pyrophosphate.</text>
</comment>
<comment type="subcellular location">
    <subcellularLocation>
        <location evidence="9">Cytoplasm</location>
    </subcellularLocation>
</comment>
<feature type="binding site" evidence="9">
    <location>
        <position position="87"/>
    </location>
    <ligand>
        <name>substrate</name>
    </ligand>
</feature>
<evidence type="ECO:0000256" key="2">
    <source>
        <dbReference type="ARBA" id="ARBA00022679"/>
    </source>
</evidence>
<accession>A0A1M4UV17</accession>
<keyword evidence="2 9" id="KW-0808">Transferase</keyword>
<feature type="binding site" evidence="9">
    <location>
        <position position="41"/>
    </location>
    <ligand>
        <name>substrate</name>
    </ligand>
</feature>
<dbReference type="Gene3D" id="3.40.50.620">
    <property type="entry name" value="HUPs"/>
    <property type="match status" value="1"/>
</dbReference>
<feature type="domain" description="Cytidyltransferase-like" evidence="10">
    <location>
        <begin position="5"/>
        <end position="133"/>
    </location>
</feature>
<dbReference type="GO" id="GO:0004595">
    <property type="term" value="F:pantetheine-phosphate adenylyltransferase activity"/>
    <property type="evidence" value="ECO:0007669"/>
    <property type="project" value="UniProtKB-UniRule"/>
</dbReference>
<feature type="binding site" evidence="9">
    <location>
        <position position="9"/>
    </location>
    <ligand>
        <name>substrate</name>
    </ligand>
</feature>
<keyword evidence="12" id="KW-1185">Reference proteome</keyword>
<dbReference type="EMBL" id="FQVM01000006">
    <property type="protein sequence ID" value="SHE60528.1"/>
    <property type="molecule type" value="Genomic_DNA"/>
</dbReference>
<dbReference type="NCBIfam" id="TIGR00125">
    <property type="entry name" value="cyt_tran_rel"/>
    <property type="match status" value="1"/>
</dbReference>
<reference evidence="11 12" key="1">
    <citation type="submission" date="2016-11" db="EMBL/GenBank/DDBJ databases">
        <authorList>
            <person name="Jaros S."/>
            <person name="Januszkiewicz K."/>
            <person name="Wedrychowicz H."/>
        </authorList>
    </citation>
    <scope>NUCLEOTIDE SEQUENCE [LARGE SCALE GENOMIC DNA]</scope>
    <source>
        <strain evidence="11 12">DSM 2631</strain>
    </source>
</reference>
<dbReference type="AlphaFoldDB" id="A0A1M4UV17"/>
<comment type="similarity">
    <text evidence="9">Belongs to the bacterial CoaD family.</text>
</comment>
<dbReference type="EC" id="2.7.7.3" evidence="9"/>
<comment type="subunit">
    <text evidence="9">Homohexamer.</text>
</comment>
<dbReference type="InterPro" id="IPR004821">
    <property type="entry name" value="Cyt_trans-like"/>
</dbReference>
<evidence type="ECO:0000256" key="4">
    <source>
        <dbReference type="ARBA" id="ARBA00022741"/>
    </source>
</evidence>
<keyword evidence="6 9" id="KW-0460">Magnesium</keyword>
<comment type="pathway">
    <text evidence="9">Cofactor biosynthesis; coenzyme A biosynthesis; CoA from (R)-pantothenate: step 4/5.</text>
</comment>
<dbReference type="UniPathway" id="UPA00241">
    <property type="reaction ID" value="UER00355"/>
</dbReference>
<keyword evidence="5 9" id="KW-0067">ATP-binding</keyword>
<dbReference type="RefSeq" id="WP_072893854.1">
    <property type="nucleotide sequence ID" value="NZ_FQVM01000006.1"/>
</dbReference>
<evidence type="ECO:0000256" key="8">
    <source>
        <dbReference type="ARBA" id="ARBA00029346"/>
    </source>
</evidence>
<proteinExistence type="inferred from homology"/>
<dbReference type="PRINTS" id="PR01020">
    <property type="entry name" value="LPSBIOSNTHSS"/>
</dbReference>
<evidence type="ECO:0000259" key="10">
    <source>
        <dbReference type="Pfam" id="PF01467"/>
    </source>
</evidence>
<evidence type="ECO:0000256" key="7">
    <source>
        <dbReference type="ARBA" id="ARBA00022993"/>
    </source>
</evidence>
<protein>
    <recommendedName>
        <fullName evidence="9">Phosphopantetheine adenylyltransferase</fullName>
        <ecNumber evidence="9">2.7.7.3</ecNumber>
    </recommendedName>
    <alternativeName>
        <fullName evidence="9">Dephospho-CoA pyrophosphorylase</fullName>
    </alternativeName>
    <alternativeName>
        <fullName evidence="9">Pantetheine-phosphate adenylyltransferase</fullName>
        <shortName evidence="9">PPAT</shortName>
    </alternativeName>
</protein>
<feature type="site" description="Transition state stabilizer" evidence="9">
    <location>
        <position position="17"/>
    </location>
</feature>
<dbReference type="GO" id="GO:0005737">
    <property type="term" value="C:cytoplasm"/>
    <property type="evidence" value="ECO:0007669"/>
    <property type="project" value="UniProtKB-SubCell"/>
</dbReference>
<dbReference type="STRING" id="1533.SAMN05443638_10617"/>
<dbReference type="PANTHER" id="PTHR21342">
    <property type="entry name" value="PHOSPHOPANTETHEINE ADENYLYLTRANSFERASE"/>
    <property type="match status" value="1"/>
</dbReference>
<feature type="binding site" evidence="9">
    <location>
        <position position="98"/>
    </location>
    <ligand>
        <name>ATP</name>
        <dbReference type="ChEBI" id="CHEBI:30616"/>
    </ligand>
</feature>
<dbReference type="InterPro" id="IPR001980">
    <property type="entry name" value="PPAT"/>
</dbReference>
<keyword evidence="7 9" id="KW-0173">Coenzyme A biosynthesis</keyword>
<evidence type="ECO:0000256" key="5">
    <source>
        <dbReference type="ARBA" id="ARBA00022840"/>
    </source>
</evidence>